<dbReference type="PANTHER" id="PTHR43747:SF4">
    <property type="entry name" value="FLAVIN-DEPENDENT TRYPTOPHAN HALOGENASE"/>
    <property type="match status" value="1"/>
</dbReference>
<comment type="caution">
    <text evidence="1">The sequence shown here is derived from an EMBL/GenBank/DDBJ whole genome shotgun (WGS) entry which is preliminary data.</text>
</comment>
<dbReference type="OrthoDB" id="7178350at2"/>
<evidence type="ECO:0000313" key="1">
    <source>
        <dbReference type="EMBL" id="KXI27074.1"/>
    </source>
</evidence>
<name>A0A148KL84_9ALTE</name>
<dbReference type="PANTHER" id="PTHR43747">
    <property type="entry name" value="FAD-BINDING PROTEIN"/>
    <property type="match status" value="1"/>
</dbReference>
<evidence type="ECO:0008006" key="3">
    <source>
        <dbReference type="Google" id="ProtNLM"/>
    </source>
</evidence>
<gene>
    <name evidence="1" type="ORF">AX660_01400</name>
</gene>
<dbReference type="RefSeq" id="WP_068381351.1">
    <property type="nucleotide sequence ID" value="NZ_LSNE01000015.1"/>
</dbReference>
<dbReference type="Proteomes" id="UP000070299">
    <property type="component" value="Unassembled WGS sequence"/>
</dbReference>
<organism evidence="1 2">
    <name type="scientific">Paraglaciecola hydrolytica</name>
    <dbReference type="NCBI Taxonomy" id="1799789"/>
    <lineage>
        <taxon>Bacteria</taxon>
        <taxon>Pseudomonadati</taxon>
        <taxon>Pseudomonadota</taxon>
        <taxon>Gammaproteobacteria</taxon>
        <taxon>Alteromonadales</taxon>
        <taxon>Alteromonadaceae</taxon>
        <taxon>Paraglaciecola</taxon>
    </lineage>
</organism>
<reference evidence="2" key="1">
    <citation type="submission" date="2016-02" db="EMBL/GenBank/DDBJ databases">
        <authorList>
            <person name="Schultz-Johansen M."/>
            <person name="Glaring M.A."/>
            <person name="Bech P.K."/>
            <person name="Stougaard P."/>
        </authorList>
    </citation>
    <scope>NUCLEOTIDE SEQUENCE [LARGE SCALE GENOMIC DNA]</scope>
    <source>
        <strain evidence="2">S66</strain>
    </source>
</reference>
<dbReference type="SUPFAM" id="SSF51905">
    <property type="entry name" value="FAD/NAD(P)-binding domain"/>
    <property type="match status" value="1"/>
</dbReference>
<accession>A0A148KL84</accession>
<dbReference type="EMBL" id="LSNE01000015">
    <property type="protein sequence ID" value="KXI27074.1"/>
    <property type="molecule type" value="Genomic_DNA"/>
</dbReference>
<dbReference type="InterPro" id="IPR006905">
    <property type="entry name" value="Flavin_halogenase"/>
</dbReference>
<proteinExistence type="predicted"/>
<dbReference type="Gene3D" id="3.50.50.60">
    <property type="entry name" value="FAD/NAD(P)-binding domain"/>
    <property type="match status" value="1"/>
</dbReference>
<dbReference type="AlphaFoldDB" id="A0A148KL84"/>
<keyword evidence="2" id="KW-1185">Reference proteome</keyword>
<sequence>MSHLPNNIVVMGNSISAWISSAALLASVGKYGVKVSHCVLDEPATALGNMSVRPEFMDFLRLIGMPEPEFMRSSQATFKLANYFRHWNSETDEFYHAFGEFGTGMANVQFSQAHARLQQIGVSQAVDTYSLGAQMAKSAKFCHPKPDPTSVLSSLSYGWNIDADAYRDSLKHFCISRGLEVIEDALEELELTTSELSIKNVALKSKQILTADLYIDCTEKGLLMQALEQKPHSWQQQIPSCNVATMELPFTGPDAPLTTISAKQDGWLIDITTQQKRCRQYYFAGATAIDPTITQDSKNIVIRQQHYGCMLEPWVANCIAIGNAALTLPGFCVSEVDVSWLGIRQLIDQCPRFPLAKQLIREYNRLVQQRYQRLKDVTCLHLHLADGHQGLLWQQVGQSELSADLVHKIKLYQSRGKLALFDEEVISVNEQMSLLMGLAHTPKQLDLMVQQVPIGQLQNIQQKIEQAIQHAAQTAPHHAAYLKAFCSQ</sequence>
<evidence type="ECO:0000313" key="2">
    <source>
        <dbReference type="Proteomes" id="UP000070299"/>
    </source>
</evidence>
<protein>
    <recommendedName>
        <fullName evidence="3">Tryptophan halogenase</fullName>
    </recommendedName>
</protein>
<dbReference type="Pfam" id="PF04820">
    <property type="entry name" value="Trp_halogenase"/>
    <property type="match status" value="1"/>
</dbReference>
<dbReference type="STRING" id="1799789.AX660_01400"/>
<dbReference type="InterPro" id="IPR036188">
    <property type="entry name" value="FAD/NAD-bd_sf"/>
</dbReference>
<dbReference type="GO" id="GO:0004497">
    <property type="term" value="F:monooxygenase activity"/>
    <property type="evidence" value="ECO:0007669"/>
    <property type="project" value="InterPro"/>
</dbReference>
<dbReference type="InterPro" id="IPR050816">
    <property type="entry name" value="Flavin-dep_Halogenase_NPB"/>
</dbReference>